<name>A0AB34HSC1_ESCRO</name>
<reference evidence="3 4" key="1">
    <citation type="submission" date="2022-11" db="EMBL/GenBank/DDBJ databases">
        <title>Whole genome sequence of Eschrichtius robustus ER-17-0199.</title>
        <authorList>
            <person name="Bruniche-Olsen A."/>
            <person name="Black A.N."/>
            <person name="Fields C.J."/>
            <person name="Walden K."/>
            <person name="Dewoody J.A."/>
        </authorList>
    </citation>
    <scope>NUCLEOTIDE SEQUENCE [LARGE SCALE GENOMIC DNA]</scope>
    <source>
        <strain evidence="3">ER-17-0199</strain>
        <tissue evidence="3">Blubber</tissue>
    </source>
</reference>
<dbReference type="EMBL" id="JAIQCJ010000892">
    <property type="protein sequence ID" value="KAJ8793993.1"/>
    <property type="molecule type" value="Genomic_DNA"/>
</dbReference>
<evidence type="ECO:0000313" key="4">
    <source>
        <dbReference type="Proteomes" id="UP001159641"/>
    </source>
</evidence>
<feature type="compositionally biased region" description="Pro residues" evidence="2">
    <location>
        <begin position="280"/>
        <end position="298"/>
    </location>
</feature>
<dbReference type="Proteomes" id="UP001159641">
    <property type="component" value="Unassembled WGS sequence"/>
</dbReference>
<feature type="region of interest" description="Disordered" evidence="2">
    <location>
        <begin position="221"/>
        <end position="245"/>
    </location>
</feature>
<dbReference type="AlphaFoldDB" id="A0AB34HSC1"/>
<evidence type="ECO:0000313" key="3">
    <source>
        <dbReference type="EMBL" id="KAJ8793993.1"/>
    </source>
</evidence>
<evidence type="ECO:0000256" key="1">
    <source>
        <dbReference type="ARBA" id="ARBA00022801"/>
    </source>
</evidence>
<gene>
    <name evidence="3" type="ORF">J1605_003403</name>
</gene>
<feature type="region of interest" description="Disordered" evidence="2">
    <location>
        <begin position="280"/>
        <end position="301"/>
    </location>
</feature>
<dbReference type="GO" id="GO:0004445">
    <property type="term" value="F:inositol-polyphosphate 5-phosphatase activity"/>
    <property type="evidence" value="ECO:0007669"/>
    <property type="project" value="InterPro"/>
</dbReference>
<dbReference type="InterPro" id="IPR039737">
    <property type="entry name" value="INPP5A"/>
</dbReference>
<organism evidence="3 4">
    <name type="scientific">Eschrichtius robustus</name>
    <name type="common">California gray whale</name>
    <name type="synonym">Eschrichtius gibbosus</name>
    <dbReference type="NCBI Taxonomy" id="9764"/>
    <lineage>
        <taxon>Eukaryota</taxon>
        <taxon>Metazoa</taxon>
        <taxon>Chordata</taxon>
        <taxon>Craniata</taxon>
        <taxon>Vertebrata</taxon>
        <taxon>Euteleostomi</taxon>
        <taxon>Mammalia</taxon>
        <taxon>Eutheria</taxon>
        <taxon>Laurasiatheria</taxon>
        <taxon>Artiodactyla</taxon>
        <taxon>Whippomorpha</taxon>
        <taxon>Cetacea</taxon>
        <taxon>Mysticeti</taxon>
        <taxon>Eschrichtiidae</taxon>
        <taxon>Eschrichtius</taxon>
    </lineage>
</organism>
<comment type="caution">
    <text evidence="3">The sequence shown here is derived from an EMBL/GenBank/DDBJ whole genome shotgun (WGS) entry which is preliminary data.</text>
</comment>
<protein>
    <submittedName>
        <fullName evidence="3">Uncharacterized protein</fullName>
    </submittedName>
</protein>
<feature type="region of interest" description="Disordered" evidence="2">
    <location>
        <begin position="313"/>
        <end position="381"/>
    </location>
</feature>
<dbReference type="PANTHER" id="PTHR12997:SF2">
    <property type="entry name" value="INOSITOL POLYPHOSPHATE-5-PHOSPHATASE A"/>
    <property type="match status" value="1"/>
</dbReference>
<sequence length="419" mass="44960">MDFPEGRRARPRPPRVLAGTCCAPGASPGPFRVYFVSVVLAWSARPSGAPNCARPRGPCSSLQPRADFGLPPVPSRLPRRGWWAPLHRASGVASVSPVLPPFTVPPAVAAEDRCSHCSLRNPRRPPGSPVLGAAGRTLCTKATMQTVRAADTNEVVKLIFRESDNDRKVMLQLEKKLFDYFNQEVFRDDNGTALSSRALGAPEWPGHLLGLEFPALDDASVSRVPQAPPSTRTGPAGGSVPPPRHPPASLALHICGFWAWTRHTPEAAAPGRRPPCLLPDPCPSVHPRPGARPGPVTRPPSRAQLWALGHLPPPLGKARDPDLSSEARLTPGAPVLTPHPSSSRTGGHLCPRGRPEPPHALPPACRAADTRPRGPVPARLRRGPRVPVRWAPAVSRSAWAQHTALTAQLRPRWAGREAL</sequence>
<proteinExistence type="predicted"/>
<evidence type="ECO:0000256" key="2">
    <source>
        <dbReference type="SAM" id="MobiDB-lite"/>
    </source>
</evidence>
<dbReference type="PANTHER" id="PTHR12997">
    <property type="entry name" value="TYPE I INOSITOL-1,4,5-TRISPHOSPHATE 5-PHOSPHATASE"/>
    <property type="match status" value="1"/>
</dbReference>
<keyword evidence="1" id="KW-0378">Hydrolase</keyword>
<keyword evidence="4" id="KW-1185">Reference proteome</keyword>
<accession>A0AB34HSC1</accession>